<organism evidence="1 2">
    <name type="scientific">Brachyspira aalborgi</name>
    <dbReference type="NCBI Taxonomy" id="29522"/>
    <lineage>
        <taxon>Bacteria</taxon>
        <taxon>Pseudomonadati</taxon>
        <taxon>Spirochaetota</taxon>
        <taxon>Spirochaetia</taxon>
        <taxon>Brachyspirales</taxon>
        <taxon>Brachyspiraceae</taxon>
        <taxon>Brachyspira</taxon>
    </lineage>
</organism>
<dbReference type="EMBL" id="SAYD01000021">
    <property type="protein sequence ID" value="TXJ36857.1"/>
    <property type="molecule type" value="Genomic_DNA"/>
</dbReference>
<comment type="caution">
    <text evidence="1">The sequence shown here is derived from an EMBL/GenBank/DDBJ whole genome shotgun (WGS) entry which is preliminary data.</text>
</comment>
<gene>
    <name evidence="1" type="ORF">EPJ81_11040</name>
</gene>
<sequence>MPIDIVIDDNINKYKDIIIKDYPHFEKLYNSIYYKIAKGKKSFILDKEKGLFLIKEEDLYSDINKPITITILYKREAIKTNNNISVCITIKAFRFKDLKKSKIIISNQ</sequence>
<dbReference type="Proteomes" id="UP000325002">
    <property type="component" value="Unassembled WGS sequence"/>
</dbReference>
<reference evidence="1 2" key="1">
    <citation type="journal article" date="1992" name="Lakartidningen">
        <title>[Penicillin V and not amoxicillin is the first choice preparation in acute otitis].</title>
        <authorList>
            <person name="Kamme C."/>
            <person name="Lundgren K."/>
            <person name="Prellner K."/>
        </authorList>
    </citation>
    <scope>NUCLEOTIDE SEQUENCE [LARGE SCALE GENOMIC DNA]</scope>
    <source>
        <strain evidence="1 2">PC3997IV</strain>
    </source>
</reference>
<evidence type="ECO:0000313" key="2">
    <source>
        <dbReference type="Proteomes" id="UP000325002"/>
    </source>
</evidence>
<evidence type="ECO:0000313" key="1">
    <source>
        <dbReference type="EMBL" id="TXJ36857.1"/>
    </source>
</evidence>
<protein>
    <submittedName>
        <fullName evidence="1">Uncharacterized protein</fullName>
    </submittedName>
</protein>
<name>A0A5C8EFM8_9SPIR</name>
<accession>A0A5C8EFM8</accession>
<dbReference type="RefSeq" id="WP_147547277.1">
    <property type="nucleotide sequence ID" value="NZ_SAYD01000021.1"/>
</dbReference>
<proteinExistence type="predicted"/>
<dbReference type="AlphaFoldDB" id="A0A5C8EFM8"/>